<protein>
    <recommendedName>
        <fullName evidence="3">G protein-coupled receptor</fullName>
    </recommendedName>
</protein>
<evidence type="ECO:0000313" key="2">
    <source>
        <dbReference type="Proteomes" id="UP001328107"/>
    </source>
</evidence>
<dbReference type="Proteomes" id="UP001328107">
    <property type="component" value="Unassembled WGS sequence"/>
</dbReference>
<feature type="non-terminal residue" evidence="1">
    <location>
        <position position="74"/>
    </location>
</feature>
<comment type="caution">
    <text evidence="1">The sequence shown here is derived from an EMBL/GenBank/DDBJ whole genome shotgun (WGS) entry which is preliminary data.</text>
</comment>
<feature type="non-terminal residue" evidence="1">
    <location>
        <position position="1"/>
    </location>
</feature>
<dbReference type="AlphaFoldDB" id="A0AAN5CJP7"/>
<keyword evidence="2" id="KW-1185">Reference proteome</keyword>
<name>A0AAN5CJP7_9BILA</name>
<gene>
    <name evidence="1" type="ORF">PMAYCL1PPCAC_15806</name>
</gene>
<organism evidence="1 2">
    <name type="scientific">Pristionchus mayeri</name>
    <dbReference type="NCBI Taxonomy" id="1317129"/>
    <lineage>
        <taxon>Eukaryota</taxon>
        <taxon>Metazoa</taxon>
        <taxon>Ecdysozoa</taxon>
        <taxon>Nematoda</taxon>
        <taxon>Chromadorea</taxon>
        <taxon>Rhabditida</taxon>
        <taxon>Rhabditina</taxon>
        <taxon>Diplogasteromorpha</taxon>
        <taxon>Diplogasteroidea</taxon>
        <taxon>Neodiplogasteridae</taxon>
        <taxon>Pristionchus</taxon>
    </lineage>
</organism>
<reference evidence="2" key="1">
    <citation type="submission" date="2022-10" db="EMBL/GenBank/DDBJ databases">
        <title>Genome assembly of Pristionchus species.</title>
        <authorList>
            <person name="Yoshida K."/>
            <person name="Sommer R.J."/>
        </authorList>
    </citation>
    <scope>NUCLEOTIDE SEQUENCE [LARGE SCALE GENOMIC DNA]</scope>
    <source>
        <strain evidence="2">RS5460</strain>
    </source>
</reference>
<dbReference type="EMBL" id="BTRK01000004">
    <property type="protein sequence ID" value="GMR45611.1"/>
    <property type="molecule type" value="Genomic_DNA"/>
</dbReference>
<accession>A0AAN5CJP7</accession>
<sequence>QVFIILDGEVALILYGPLMFYLPDRVNDFLVLAYANQLHTTWQLLFAPCLVQWLHLARRDFIITRKVILAYTIP</sequence>
<evidence type="ECO:0000313" key="1">
    <source>
        <dbReference type="EMBL" id="GMR45611.1"/>
    </source>
</evidence>
<evidence type="ECO:0008006" key="3">
    <source>
        <dbReference type="Google" id="ProtNLM"/>
    </source>
</evidence>
<proteinExistence type="predicted"/>